<comment type="caution">
    <text evidence="4">The sequence shown here is derived from an EMBL/GenBank/DDBJ whole genome shotgun (WGS) entry which is preliminary data.</text>
</comment>
<organism evidence="4 5">
    <name type="scientific">Nocardia halotolerans</name>
    <dbReference type="NCBI Taxonomy" id="1755878"/>
    <lineage>
        <taxon>Bacteria</taxon>
        <taxon>Bacillati</taxon>
        <taxon>Actinomycetota</taxon>
        <taxon>Actinomycetes</taxon>
        <taxon>Mycobacteriales</taxon>
        <taxon>Nocardiaceae</taxon>
        <taxon>Nocardia</taxon>
    </lineage>
</organism>
<evidence type="ECO:0000256" key="2">
    <source>
        <dbReference type="ARBA" id="ARBA00023002"/>
    </source>
</evidence>
<dbReference type="Pfam" id="PF00724">
    <property type="entry name" value="Oxidored_FMN"/>
    <property type="match status" value="1"/>
</dbReference>
<reference evidence="5" key="1">
    <citation type="journal article" date="2019" name="Int. J. Syst. Evol. Microbiol.">
        <title>The Global Catalogue of Microorganisms (GCM) 10K type strain sequencing project: providing services to taxonomists for standard genome sequencing and annotation.</title>
        <authorList>
            <consortium name="The Broad Institute Genomics Platform"/>
            <consortium name="The Broad Institute Genome Sequencing Center for Infectious Disease"/>
            <person name="Wu L."/>
            <person name="Ma J."/>
        </authorList>
    </citation>
    <scope>NUCLEOTIDE SEQUENCE [LARGE SCALE GENOMIC DNA]</scope>
    <source>
        <strain evidence="5">IBRC-M 10490</strain>
    </source>
</reference>
<dbReference type="EMBL" id="JBHSDL010000006">
    <property type="protein sequence ID" value="MFC4373761.1"/>
    <property type="molecule type" value="Genomic_DNA"/>
</dbReference>
<dbReference type="SUPFAM" id="SSF51395">
    <property type="entry name" value="FMN-linked oxidoreductases"/>
    <property type="match status" value="1"/>
</dbReference>
<dbReference type="RefSeq" id="WP_378557299.1">
    <property type="nucleotide sequence ID" value="NZ_JBHSDL010000006.1"/>
</dbReference>
<dbReference type="PANTHER" id="PTHR43656">
    <property type="entry name" value="BINDING OXIDOREDUCTASE, PUTATIVE (AFU_ORTHOLOGUE AFUA_2G08260)-RELATED"/>
    <property type="match status" value="1"/>
</dbReference>
<gene>
    <name evidence="4" type="ORF">ACFO5K_06565</name>
</gene>
<dbReference type="InterPro" id="IPR013785">
    <property type="entry name" value="Aldolase_TIM"/>
</dbReference>
<evidence type="ECO:0000259" key="3">
    <source>
        <dbReference type="Pfam" id="PF00724"/>
    </source>
</evidence>
<evidence type="ECO:0000313" key="4">
    <source>
        <dbReference type="EMBL" id="MFC4373761.1"/>
    </source>
</evidence>
<sequence>MKPTAVNSLAEPFTLPNGTILANRIVKASMSECLGDFGFAPGARHVRLYRRWADSGASVLITGNIMVDRTAVAEVGNVVVDDERDLAVLNEWSTAAKSGGAQVWAQINHPGRQIPATLNSSPVGPSAIRLTGSAGAYRTPRELTDSDITALIGKFAETARILVEAGFDGIEIHAAHGYLIGQFLSPATNVRTDRWGGSRDNRQRFLLEIVRAVRAAIGPATPLAVKLNSADFQRGGFGEDDSAAVARALDAESIDLLEISGGTYESVAFMGDTRPKASTLDREAYFLEFAEQIRADISTPLLLTGGFRTAEGTGAAITSGAVDLVGIARPMALQPDFPRHLLAGTTPATIARQRNTGIKRIDGLGNIVWHTTQLWRLGDGKDPAPERSPYLTIAHYLSRTVPYTLYRLTR</sequence>
<dbReference type="Gene3D" id="3.20.20.70">
    <property type="entry name" value="Aldolase class I"/>
    <property type="match status" value="1"/>
</dbReference>
<dbReference type="InterPro" id="IPR051799">
    <property type="entry name" value="NADH_flavin_oxidoreductase"/>
</dbReference>
<proteinExistence type="predicted"/>
<evidence type="ECO:0000313" key="5">
    <source>
        <dbReference type="Proteomes" id="UP001595844"/>
    </source>
</evidence>
<evidence type="ECO:0000256" key="1">
    <source>
        <dbReference type="ARBA" id="ARBA00022630"/>
    </source>
</evidence>
<keyword evidence="5" id="KW-1185">Reference proteome</keyword>
<dbReference type="PANTHER" id="PTHR43656:SF2">
    <property type="entry name" value="BINDING OXIDOREDUCTASE, PUTATIVE (AFU_ORTHOLOGUE AFUA_2G08260)-RELATED"/>
    <property type="match status" value="1"/>
</dbReference>
<keyword evidence="2" id="KW-0560">Oxidoreductase</keyword>
<dbReference type="Proteomes" id="UP001595844">
    <property type="component" value="Unassembled WGS sequence"/>
</dbReference>
<name>A0ABV8VCS0_9NOCA</name>
<feature type="domain" description="NADH:flavin oxidoreductase/NADH oxidase N-terminal" evidence="3">
    <location>
        <begin position="9"/>
        <end position="341"/>
    </location>
</feature>
<protein>
    <submittedName>
        <fullName evidence="4">NADH:flavin oxidoreductase/NADH oxidase family protein</fullName>
    </submittedName>
</protein>
<accession>A0ABV8VCS0</accession>
<dbReference type="CDD" id="cd04733">
    <property type="entry name" value="OYE_like_2_FMN"/>
    <property type="match status" value="1"/>
</dbReference>
<keyword evidence="1" id="KW-0285">Flavoprotein</keyword>
<dbReference type="InterPro" id="IPR001155">
    <property type="entry name" value="OxRdtase_FMN_N"/>
</dbReference>